<dbReference type="AlphaFoldDB" id="A0A9N9I2Q8"/>
<sequence length="81" mass="9799">MLSYTYLTCGREINYRVLLQNHVKVHNNAVIDRALQEISGKLSYNKQLEEEEKLSYDEQLEEEKKFSYEEQFEEEELSYNK</sequence>
<organism evidence="1 2">
    <name type="scientific">Funneliformis caledonium</name>
    <dbReference type="NCBI Taxonomy" id="1117310"/>
    <lineage>
        <taxon>Eukaryota</taxon>
        <taxon>Fungi</taxon>
        <taxon>Fungi incertae sedis</taxon>
        <taxon>Mucoromycota</taxon>
        <taxon>Glomeromycotina</taxon>
        <taxon>Glomeromycetes</taxon>
        <taxon>Glomerales</taxon>
        <taxon>Glomeraceae</taxon>
        <taxon>Funneliformis</taxon>
    </lineage>
</organism>
<keyword evidence="2" id="KW-1185">Reference proteome</keyword>
<protein>
    <submittedName>
        <fullName evidence="1">11947_t:CDS:1</fullName>
    </submittedName>
</protein>
<evidence type="ECO:0000313" key="1">
    <source>
        <dbReference type="EMBL" id="CAG8718865.1"/>
    </source>
</evidence>
<dbReference type="EMBL" id="CAJVPQ010009898">
    <property type="protein sequence ID" value="CAG8718865.1"/>
    <property type="molecule type" value="Genomic_DNA"/>
</dbReference>
<dbReference type="Proteomes" id="UP000789570">
    <property type="component" value="Unassembled WGS sequence"/>
</dbReference>
<comment type="caution">
    <text evidence="1">The sequence shown here is derived from an EMBL/GenBank/DDBJ whole genome shotgun (WGS) entry which is preliminary data.</text>
</comment>
<name>A0A9N9I2Q8_9GLOM</name>
<evidence type="ECO:0000313" key="2">
    <source>
        <dbReference type="Proteomes" id="UP000789570"/>
    </source>
</evidence>
<accession>A0A9N9I2Q8</accession>
<gene>
    <name evidence="1" type="ORF">FCALED_LOCUS14293</name>
</gene>
<proteinExistence type="predicted"/>
<reference evidence="1" key="1">
    <citation type="submission" date="2021-06" db="EMBL/GenBank/DDBJ databases">
        <authorList>
            <person name="Kallberg Y."/>
            <person name="Tangrot J."/>
            <person name="Rosling A."/>
        </authorList>
    </citation>
    <scope>NUCLEOTIDE SEQUENCE</scope>
    <source>
        <strain evidence="1">UK204</strain>
    </source>
</reference>